<dbReference type="SMART" id="SM00345">
    <property type="entry name" value="HTH_GNTR"/>
    <property type="match status" value="1"/>
</dbReference>
<dbReference type="CDD" id="cd07377">
    <property type="entry name" value="WHTH_GntR"/>
    <property type="match status" value="1"/>
</dbReference>
<keyword evidence="6" id="KW-1185">Reference proteome</keyword>
<organism evidence="5 6">
    <name type="scientific">Streptomyces luteosporeus</name>
    <dbReference type="NCBI Taxonomy" id="173856"/>
    <lineage>
        <taxon>Bacteria</taxon>
        <taxon>Bacillati</taxon>
        <taxon>Actinomycetota</taxon>
        <taxon>Actinomycetes</taxon>
        <taxon>Kitasatosporales</taxon>
        <taxon>Streptomycetaceae</taxon>
        <taxon>Streptomyces</taxon>
    </lineage>
</organism>
<dbReference type="SUPFAM" id="SSF46785">
    <property type="entry name" value="Winged helix' DNA-binding domain"/>
    <property type="match status" value="1"/>
</dbReference>
<evidence type="ECO:0000313" key="6">
    <source>
        <dbReference type="Proteomes" id="UP001500886"/>
    </source>
</evidence>
<dbReference type="InterPro" id="IPR036388">
    <property type="entry name" value="WH-like_DNA-bd_sf"/>
</dbReference>
<evidence type="ECO:0000256" key="3">
    <source>
        <dbReference type="ARBA" id="ARBA00023163"/>
    </source>
</evidence>
<evidence type="ECO:0000313" key="5">
    <source>
        <dbReference type="EMBL" id="GAA2726198.1"/>
    </source>
</evidence>
<evidence type="ECO:0000256" key="1">
    <source>
        <dbReference type="ARBA" id="ARBA00023015"/>
    </source>
</evidence>
<comment type="caution">
    <text evidence="5">The sequence shown here is derived from an EMBL/GenBank/DDBJ whole genome shotgun (WGS) entry which is preliminary data.</text>
</comment>
<feature type="domain" description="HTH gntR-type" evidence="4">
    <location>
        <begin position="5"/>
        <end position="72"/>
    </location>
</feature>
<dbReference type="InterPro" id="IPR008920">
    <property type="entry name" value="TF_FadR/GntR_C"/>
</dbReference>
<keyword evidence="1" id="KW-0805">Transcription regulation</keyword>
<dbReference type="InterPro" id="IPR000524">
    <property type="entry name" value="Tscrpt_reg_HTH_GntR"/>
</dbReference>
<reference evidence="6" key="1">
    <citation type="journal article" date="2019" name="Int. J. Syst. Evol. Microbiol.">
        <title>The Global Catalogue of Microorganisms (GCM) 10K type strain sequencing project: providing services to taxonomists for standard genome sequencing and annotation.</title>
        <authorList>
            <consortium name="The Broad Institute Genomics Platform"/>
            <consortium name="The Broad Institute Genome Sequencing Center for Infectious Disease"/>
            <person name="Wu L."/>
            <person name="Ma J."/>
        </authorList>
    </citation>
    <scope>NUCLEOTIDE SEQUENCE [LARGE SCALE GENOMIC DNA]</scope>
    <source>
        <strain evidence="6">JCM 4542</strain>
    </source>
</reference>
<dbReference type="SMART" id="SM00895">
    <property type="entry name" value="FCD"/>
    <property type="match status" value="1"/>
</dbReference>
<keyword evidence="3" id="KW-0804">Transcription</keyword>
<dbReference type="Gene3D" id="1.10.10.10">
    <property type="entry name" value="Winged helix-like DNA-binding domain superfamily/Winged helix DNA-binding domain"/>
    <property type="match status" value="1"/>
</dbReference>
<dbReference type="Pfam" id="PF07729">
    <property type="entry name" value="FCD"/>
    <property type="match status" value="1"/>
</dbReference>
<keyword evidence="2" id="KW-0238">DNA-binding</keyword>
<dbReference type="Gene3D" id="1.20.120.530">
    <property type="entry name" value="GntR ligand-binding domain-like"/>
    <property type="match status" value="1"/>
</dbReference>
<proteinExistence type="predicted"/>
<evidence type="ECO:0000256" key="2">
    <source>
        <dbReference type="ARBA" id="ARBA00023125"/>
    </source>
</evidence>
<sequence>MANSSAASQRIACALRERIEGGGLPPGTRLSEEALGRELGVSRNTLREAFRLLVHDGLVVHLLNRGVFVRVLEPADVTDIYRMRAALQSAGVRAAATAPAALREAVAAAVTDAEDAARAGDWSRVATADLRFHRALAALAGSARIDAAMDRLLAELRLAFHAMPSPRHFHAPFVARNRTLATLLERGEHTAAEAELTAYLADACRLILDALRTREDDR</sequence>
<dbReference type="InterPro" id="IPR011711">
    <property type="entry name" value="GntR_C"/>
</dbReference>
<accession>A0ABP6GM56</accession>
<dbReference type="EMBL" id="BAAASL010000035">
    <property type="protein sequence ID" value="GAA2726198.1"/>
    <property type="molecule type" value="Genomic_DNA"/>
</dbReference>
<dbReference type="PROSITE" id="PS50949">
    <property type="entry name" value="HTH_GNTR"/>
    <property type="match status" value="1"/>
</dbReference>
<gene>
    <name evidence="5" type="ORF">GCM10010315_59900</name>
</gene>
<protein>
    <submittedName>
        <fullName evidence="5">GntR family transcriptional regulator</fullName>
    </submittedName>
</protein>
<dbReference type="PANTHER" id="PTHR43537">
    <property type="entry name" value="TRANSCRIPTIONAL REGULATOR, GNTR FAMILY"/>
    <property type="match status" value="1"/>
</dbReference>
<dbReference type="RefSeq" id="WP_344440019.1">
    <property type="nucleotide sequence ID" value="NZ_BAAASL010000035.1"/>
</dbReference>
<evidence type="ECO:0000259" key="4">
    <source>
        <dbReference type="PROSITE" id="PS50949"/>
    </source>
</evidence>
<name>A0ABP6GM56_9ACTN</name>
<dbReference type="PANTHER" id="PTHR43537:SF45">
    <property type="entry name" value="GNTR FAMILY REGULATORY PROTEIN"/>
    <property type="match status" value="1"/>
</dbReference>
<dbReference type="PRINTS" id="PR00035">
    <property type="entry name" value="HTHGNTR"/>
</dbReference>
<dbReference type="SUPFAM" id="SSF48008">
    <property type="entry name" value="GntR ligand-binding domain-like"/>
    <property type="match status" value="1"/>
</dbReference>
<dbReference type="Pfam" id="PF00392">
    <property type="entry name" value="GntR"/>
    <property type="match status" value="1"/>
</dbReference>
<dbReference type="Proteomes" id="UP001500886">
    <property type="component" value="Unassembled WGS sequence"/>
</dbReference>
<dbReference type="InterPro" id="IPR036390">
    <property type="entry name" value="WH_DNA-bd_sf"/>
</dbReference>